<sequence length="20" mass="2334">MFLRRSPEGWGILIHHAIIS</sequence>
<protein>
    <submittedName>
        <fullName evidence="1">Uncharacterized protein</fullName>
    </submittedName>
</protein>
<dbReference type="AlphaFoldDB" id="A0A0K2U0T5"/>
<evidence type="ECO:0000313" key="1">
    <source>
        <dbReference type="EMBL" id="CDW31715.1"/>
    </source>
</evidence>
<reference evidence="1" key="1">
    <citation type="submission" date="2014-05" db="EMBL/GenBank/DDBJ databases">
        <authorList>
            <person name="Chronopoulou M."/>
        </authorList>
    </citation>
    <scope>NUCLEOTIDE SEQUENCE</scope>
    <source>
        <tissue evidence="1">Whole organism</tissue>
    </source>
</reference>
<proteinExistence type="predicted"/>
<name>A0A0K2U0T5_LEPSM</name>
<accession>A0A0K2U0T5</accession>
<organism evidence="1">
    <name type="scientific">Lepeophtheirus salmonis</name>
    <name type="common">Salmon louse</name>
    <name type="synonym">Caligus salmonis</name>
    <dbReference type="NCBI Taxonomy" id="72036"/>
    <lineage>
        <taxon>Eukaryota</taxon>
        <taxon>Metazoa</taxon>
        <taxon>Ecdysozoa</taxon>
        <taxon>Arthropoda</taxon>
        <taxon>Crustacea</taxon>
        <taxon>Multicrustacea</taxon>
        <taxon>Hexanauplia</taxon>
        <taxon>Copepoda</taxon>
        <taxon>Siphonostomatoida</taxon>
        <taxon>Caligidae</taxon>
        <taxon>Lepeophtheirus</taxon>
    </lineage>
</organism>
<dbReference type="EMBL" id="HACA01014354">
    <property type="protein sequence ID" value="CDW31715.1"/>
    <property type="molecule type" value="Transcribed_RNA"/>
</dbReference>